<feature type="transmembrane region" description="Helical" evidence="1">
    <location>
        <begin position="65"/>
        <end position="87"/>
    </location>
</feature>
<organism evidence="3 4">
    <name type="scientific">Arcobacter aquimarinus</name>
    <dbReference type="NCBI Taxonomy" id="1315211"/>
    <lineage>
        <taxon>Bacteria</taxon>
        <taxon>Pseudomonadati</taxon>
        <taxon>Campylobacterota</taxon>
        <taxon>Epsilonproteobacteria</taxon>
        <taxon>Campylobacterales</taxon>
        <taxon>Arcobacteraceae</taxon>
        <taxon>Arcobacter</taxon>
    </lineage>
</organism>
<dbReference type="PANTHER" id="PTHR22911">
    <property type="entry name" value="ACYL-MALONYL CONDENSING ENZYME-RELATED"/>
    <property type="match status" value="1"/>
</dbReference>
<evidence type="ECO:0000313" key="3">
    <source>
        <dbReference type="EMBL" id="QKE24913.1"/>
    </source>
</evidence>
<dbReference type="Pfam" id="PF00892">
    <property type="entry name" value="EamA"/>
    <property type="match status" value="2"/>
</dbReference>
<feature type="domain" description="EamA" evidence="2">
    <location>
        <begin position="149"/>
        <end position="276"/>
    </location>
</feature>
<feature type="transmembrane region" description="Helical" evidence="1">
    <location>
        <begin position="205"/>
        <end position="222"/>
    </location>
</feature>
<feature type="transmembrane region" description="Helical" evidence="1">
    <location>
        <begin position="234"/>
        <end position="253"/>
    </location>
</feature>
<dbReference type="GO" id="GO:0016020">
    <property type="term" value="C:membrane"/>
    <property type="evidence" value="ECO:0007669"/>
    <property type="project" value="InterPro"/>
</dbReference>
<gene>
    <name evidence="3" type="ORF">AAQM_0133</name>
</gene>
<keyword evidence="1" id="KW-1133">Transmembrane helix</keyword>
<feature type="domain" description="EamA" evidence="2">
    <location>
        <begin position="6"/>
        <end position="138"/>
    </location>
</feature>
<dbReference type="PANTHER" id="PTHR22911:SF76">
    <property type="entry name" value="EAMA DOMAIN-CONTAINING PROTEIN"/>
    <property type="match status" value="1"/>
</dbReference>
<name>A0AAE7B042_9BACT</name>
<feature type="transmembrane region" description="Helical" evidence="1">
    <location>
        <begin position="175"/>
        <end position="193"/>
    </location>
</feature>
<dbReference type="SUPFAM" id="SSF103481">
    <property type="entry name" value="Multidrug resistance efflux transporter EmrE"/>
    <property type="match status" value="2"/>
</dbReference>
<feature type="transmembrane region" description="Helical" evidence="1">
    <location>
        <begin position="7"/>
        <end position="27"/>
    </location>
</feature>
<feature type="transmembrane region" description="Helical" evidence="1">
    <location>
        <begin position="151"/>
        <end position="168"/>
    </location>
</feature>
<evidence type="ECO:0000313" key="4">
    <source>
        <dbReference type="Proteomes" id="UP000502065"/>
    </source>
</evidence>
<evidence type="ECO:0000259" key="2">
    <source>
        <dbReference type="Pfam" id="PF00892"/>
    </source>
</evidence>
<proteinExistence type="predicted"/>
<keyword evidence="1" id="KW-0812">Transmembrane</keyword>
<accession>A0AAE7B042</accession>
<keyword evidence="1" id="KW-0472">Membrane</keyword>
<dbReference type="AlphaFoldDB" id="A0AAE7B042"/>
<dbReference type="KEGG" id="aaqi:AAQM_0133"/>
<feature type="transmembrane region" description="Helical" evidence="1">
    <location>
        <begin position="93"/>
        <end position="115"/>
    </location>
</feature>
<dbReference type="InterPro" id="IPR037185">
    <property type="entry name" value="EmrE-like"/>
</dbReference>
<evidence type="ECO:0000256" key="1">
    <source>
        <dbReference type="SAM" id="Phobius"/>
    </source>
</evidence>
<feature type="transmembrane region" description="Helical" evidence="1">
    <location>
        <begin position="259"/>
        <end position="280"/>
    </location>
</feature>
<sequence>MTNSAKGIALTSTGILIMSLESLFIKFTNISSFLFSFYIGIFMFASMASTFLFKDFDYLKKALKTSFPFLLICSTFMAVSNIFFITAVKTTTVANVVIIFSTSALFSALIGYLIYKEKVNKNIYYASFFMFVGLFIIFNDKLEIGSVEGNIFALLCTLLFSVSFVLLSKYKDMNRVVLTAFSGAILSIIAYFFCDELAIDFKTLMIVMIMGLLISPISRVLLGTGAKYINASEVSLLMLIETIMAPIWVWIFLAEVPSSYTFIGGFIIILTLIINSLYTLKQERKNLSL</sequence>
<reference evidence="3 4" key="1">
    <citation type="submission" date="2018-07" db="EMBL/GenBank/DDBJ databases">
        <title>Identification of phenol metabolism pathways in Arcobacter.</title>
        <authorList>
            <person name="Miller W.G."/>
            <person name="Yee E."/>
            <person name="Bono J.L."/>
        </authorList>
    </citation>
    <scope>NUCLEOTIDE SEQUENCE [LARGE SCALE GENOMIC DNA]</scope>
    <source>
        <strain evidence="3 4">W63</strain>
    </source>
</reference>
<dbReference type="RefSeq" id="WP_129094136.1">
    <property type="nucleotide sequence ID" value="NZ_CBCSAE010000003.1"/>
</dbReference>
<feature type="transmembrane region" description="Helical" evidence="1">
    <location>
        <begin position="122"/>
        <end position="139"/>
    </location>
</feature>
<keyword evidence="4" id="KW-1185">Reference proteome</keyword>
<dbReference type="InterPro" id="IPR000620">
    <property type="entry name" value="EamA_dom"/>
</dbReference>
<feature type="transmembrane region" description="Helical" evidence="1">
    <location>
        <begin position="33"/>
        <end position="53"/>
    </location>
</feature>
<dbReference type="EMBL" id="CP030944">
    <property type="protein sequence ID" value="QKE24913.1"/>
    <property type="molecule type" value="Genomic_DNA"/>
</dbReference>
<dbReference type="Proteomes" id="UP000502065">
    <property type="component" value="Chromosome"/>
</dbReference>
<protein>
    <submittedName>
        <fullName evidence="3">EamA/RhaT family transporter</fullName>
    </submittedName>
</protein>